<evidence type="ECO:0000256" key="5">
    <source>
        <dbReference type="ARBA" id="ARBA00022737"/>
    </source>
</evidence>
<dbReference type="InterPro" id="IPR020635">
    <property type="entry name" value="Tyr_kinase_cat_dom"/>
</dbReference>
<dbReference type="AlphaFoldDB" id="A0A426XPH1"/>
<evidence type="ECO:0000256" key="6">
    <source>
        <dbReference type="ARBA" id="ARBA00022989"/>
    </source>
</evidence>
<evidence type="ECO:0000313" key="11">
    <source>
        <dbReference type="EMBL" id="RRT41397.1"/>
    </source>
</evidence>
<dbReference type="Proteomes" id="UP000287651">
    <property type="component" value="Unassembled WGS sequence"/>
</dbReference>
<dbReference type="GO" id="GO:0004713">
    <property type="term" value="F:protein tyrosine kinase activity"/>
    <property type="evidence" value="ECO:0007669"/>
    <property type="project" value="InterPro"/>
</dbReference>
<dbReference type="InterPro" id="IPR032675">
    <property type="entry name" value="LRR_dom_sf"/>
</dbReference>
<dbReference type="PROSITE" id="PS00107">
    <property type="entry name" value="PROTEIN_KINASE_ATP"/>
    <property type="match status" value="1"/>
</dbReference>
<dbReference type="GO" id="GO:0005886">
    <property type="term" value="C:plasma membrane"/>
    <property type="evidence" value="ECO:0007669"/>
    <property type="project" value="UniProtKB-SubCell"/>
</dbReference>
<sequence length="307" mass="34171">MGDPCSPKEYAWGGLNCSYDLNSPRITDVNLSASALTGLISSSFAKLTATKYLDLSYNNLTGSVPDVLGNLLSLQVLNLAGNNLTGSIPASLLKRSQQGLLILRTEGNQNLCADGNSCEVKAETESKKKKIATPIIVIICLVPVVLFLVAIFIFCRMRKSKEKERFSNFVMGHQDNPLQLDNRQFTYTEVLRITNNFERTLGKGGFGTVYHGYLEDSTQVAVKTRSQSSSQGTKEFLAEVQHLIRIHHKNLVSLVGYCMDGDHLALIYEYMSQGTLSDYIRGYELCISLFNLHPEIVISHIRFLMFL</sequence>
<dbReference type="EMBL" id="AMZH03018612">
    <property type="protein sequence ID" value="RRT41397.1"/>
    <property type="molecule type" value="Genomic_DNA"/>
</dbReference>
<evidence type="ECO:0000256" key="2">
    <source>
        <dbReference type="ARBA" id="ARBA00022614"/>
    </source>
</evidence>
<dbReference type="Pfam" id="PF07714">
    <property type="entry name" value="PK_Tyr_Ser-Thr"/>
    <property type="match status" value="1"/>
</dbReference>
<reference evidence="11 12" key="1">
    <citation type="journal article" date="2014" name="Agronomy (Basel)">
        <title>A Draft Genome Sequence for Ensete ventricosum, the Drought-Tolerant Tree Against Hunger.</title>
        <authorList>
            <person name="Harrison J."/>
            <person name="Moore K.A."/>
            <person name="Paszkiewicz K."/>
            <person name="Jones T."/>
            <person name="Grant M."/>
            <person name="Ambacheew D."/>
            <person name="Muzemil S."/>
            <person name="Studholme D.J."/>
        </authorList>
    </citation>
    <scope>NUCLEOTIDE SEQUENCE [LARGE SCALE GENOMIC DNA]</scope>
</reference>
<evidence type="ECO:0000256" key="3">
    <source>
        <dbReference type="ARBA" id="ARBA00022692"/>
    </source>
</evidence>
<dbReference type="Gene3D" id="3.80.10.10">
    <property type="entry name" value="Ribonuclease Inhibitor"/>
    <property type="match status" value="1"/>
</dbReference>
<evidence type="ECO:0000256" key="1">
    <source>
        <dbReference type="ARBA" id="ARBA00004162"/>
    </source>
</evidence>
<name>A0A426XPH1_ENSVE</name>
<keyword evidence="6 9" id="KW-1133">Transmembrane helix</keyword>
<keyword evidence="8" id="KW-0547">Nucleotide-binding</keyword>
<feature type="domain" description="Protein kinase" evidence="10">
    <location>
        <begin position="195"/>
        <end position="307"/>
    </location>
</feature>
<organism evidence="11 12">
    <name type="scientific">Ensete ventricosum</name>
    <name type="common">Abyssinian banana</name>
    <name type="synonym">Musa ensete</name>
    <dbReference type="NCBI Taxonomy" id="4639"/>
    <lineage>
        <taxon>Eukaryota</taxon>
        <taxon>Viridiplantae</taxon>
        <taxon>Streptophyta</taxon>
        <taxon>Embryophyta</taxon>
        <taxon>Tracheophyta</taxon>
        <taxon>Spermatophyta</taxon>
        <taxon>Magnoliopsida</taxon>
        <taxon>Liliopsida</taxon>
        <taxon>Zingiberales</taxon>
        <taxon>Musaceae</taxon>
        <taxon>Ensete</taxon>
    </lineage>
</organism>
<gene>
    <name evidence="11" type="ORF">B296_00041402</name>
</gene>
<dbReference type="InterPro" id="IPR000719">
    <property type="entry name" value="Prot_kinase_dom"/>
</dbReference>
<dbReference type="SUPFAM" id="SSF52058">
    <property type="entry name" value="L domain-like"/>
    <property type="match status" value="1"/>
</dbReference>
<dbReference type="FunFam" id="3.80.10.10:FF:000129">
    <property type="entry name" value="Leucine-rich repeat receptor-like kinase"/>
    <property type="match status" value="1"/>
</dbReference>
<evidence type="ECO:0000256" key="7">
    <source>
        <dbReference type="ARBA" id="ARBA00023136"/>
    </source>
</evidence>
<keyword evidence="3 9" id="KW-0812">Transmembrane</keyword>
<comment type="subcellular location">
    <subcellularLocation>
        <location evidence="1">Cell membrane</location>
        <topology evidence="1">Single-pass membrane protein</topology>
    </subcellularLocation>
</comment>
<dbReference type="InterPro" id="IPR017441">
    <property type="entry name" value="Protein_kinase_ATP_BS"/>
</dbReference>
<dbReference type="InterPro" id="IPR011009">
    <property type="entry name" value="Kinase-like_dom_sf"/>
</dbReference>
<evidence type="ECO:0000313" key="12">
    <source>
        <dbReference type="Proteomes" id="UP000287651"/>
    </source>
</evidence>
<feature type="transmembrane region" description="Helical" evidence="9">
    <location>
        <begin position="131"/>
        <end position="155"/>
    </location>
</feature>
<dbReference type="PROSITE" id="PS50011">
    <property type="entry name" value="PROTEIN_KINASE_DOM"/>
    <property type="match status" value="1"/>
</dbReference>
<evidence type="ECO:0000256" key="9">
    <source>
        <dbReference type="SAM" id="Phobius"/>
    </source>
</evidence>
<accession>A0A426XPH1</accession>
<evidence type="ECO:0000256" key="8">
    <source>
        <dbReference type="PROSITE-ProRule" id="PRU10141"/>
    </source>
</evidence>
<dbReference type="InterPro" id="IPR001245">
    <property type="entry name" value="Ser-Thr/Tyr_kinase_cat_dom"/>
</dbReference>
<dbReference type="PANTHER" id="PTHR45631">
    <property type="entry name" value="OS07G0107800 PROTEIN-RELATED"/>
    <property type="match status" value="1"/>
</dbReference>
<keyword evidence="4" id="KW-0732">Signal</keyword>
<protein>
    <recommendedName>
        <fullName evidence="10">Protein kinase domain-containing protein</fullName>
    </recommendedName>
</protein>
<dbReference type="FunFam" id="3.30.200.20:FF:000394">
    <property type="entry name" value="Leucine-rich repeat receptor-like protein kinase"/>
    <property type="match status" value="1"/>
</dbReference>
<dbReference type="Pfam" id="PF13855">
    <property type="entry name" value="LRR_8"/>
    <property type="match status" value="1"/>
</dbReference>
<dbReference type="GO" id="GO:0005524">
    <property type="term" value="F:ATP binding"/>
    <property type="evidence" value="ECO:0007669"/>
    <property type="project" value="UniProtKB-UniRule"/>
</dbReference>
<keyword evidence="8" id="KW-0067">ATP-binding</keyword>
<dbReference type="SUPFAM" id="SSF56112">
    <property type="entry name" value="Protein kinase-like (PK-like)"/>
    <property type="match status" value="1"/>
</dbReference>
<dbReference type="SMART" id="SM00219">
    <property type="entry name" value="TyrKc"/>
    <property type="match status" value="1"/>
</dbReference>
<keyword evidence="5" id="KW-0677">Repeat</keyword>
<dbReference type="Gene3D" id="3.30.200.20">
    <property type="entry name" value="Phosphorylase Kinase, domain 1"/>
    <property type="match status" value="1"/>
</dbReference>
<proteinExistence type="predicted"/>
<keyword evidence="2" id="KW-0433">Leucine-rich repeat</keyword>
<dbReference type="InterPro" id="IPR001611">
    <property type="entry name" value="Leu-rich_rpt"/>
</dbReference>
<evidence type="ECO:0000256" key="4">
    <source>
        <dbReference type="ARBA" id="ARBA00022729"/>
    </source>
</evidence>
<comment type="caution">
    <text evidence="11">The sequence shown here is derived from an EMBL/GenBank/DDBJ whole genome shotgun (WGS) entry which is preliminary data.</text>
</comment>
<feature type="binding site" evidence="8">
    <location>
        <position position="223"/>
    </location>
    <ligand>
        <name>ATP</name>
        <dbReference type="ChEBI" id="CHEBI:30616"/>
    </ligand>
</feature>
<dbReference type="PANTHER" id="PTHR45631:SF202">
    <property type="entry name" value="SENESCENCE-INDUCED RECEPTOR-LIKE SERINE_THREONINE-PROTEIN KINASE"/>
    <property type="match status" value="1"/>
</dbReference>
<evidence type="ECO:0000259" key="10">
    <source>
        <dbReference type="PROSITE" id="PS50011"/>
    </source>
</evidence>
<keyword evidence="7 9" id="KW-0472">Membrane</keyword>